<evidence type="ECO:0000256" key="8">
    <source>
        <dbReference type="ARBA" id="ARBA00023136"/>
    </source>
</evidence>
<protein>
    <submittedName>
        <fullName evidence="13">Metallophosphoesterase 1</fullName>
    </submittedName>
</protein>
<dbReference type="InParanoid" id="A0A0D2X555"/>
<evidence type="ECO:0000256" key="7">
    <source>
        <dbReference type="ARBA" id="ARBA00022989"/>
    </source>
</evidence>
<evidence type="ECO:0000256" key="3">
    <source>
        <dbReference type="ARBA" id="ARBA00008895"/>
    </source>
</evidence>
<dbReference type="InterPro" id="IPR029052">
    <property type="entry name" value="Metallo-depent_PP-like"/>
</dbReference>
<evidence type="ECO:0000256" key="11">
    <source>
        <dbReference type="SAM" id="Phobius"/>
    </source>
</evidence>
<reference evidence="14" key="1">
    <citation type="submission" date="2011-02" db="EMBL/GenBank/DDBJ databases">
        <title>The Genome Sequence of Capsaspora owczarzaki ATCC 30864.</title>
        <authorList>
            <person name="Russ C."/>
            <person name="Cuomo C."/>
            <person name="Burger G."/>
            <person name="Gray M.W."/>
            <person name="Holland P.W.H."/>
            <person name="King N."/>
            <person name="Lang F.B.F."/>
            <person name="Roger A.J."/>
            <person name="Ruiz-Trillo I."/>
            <person name="Young S.K."/>
            <person name="Zeng Q."/>
            <person name="Gargeya S."/>
            <person name="Alvarado L."/>
            <person name="Berlin A."/>
            <person name="Chapman S.B."/>
            <person name="Chen Z."/>
            <person name="Freedman E."/>
            <person name="Gellesch M."/>
            <person name="Goldberg J."/>
            <person name="Griggs A."/>
            <person name="Gujja S."/>
            <person name="Heilman E."/>
            <person name="Heiman D."/>
            <person name="Howarth C."/>
            <person name="Mehta T."/>
            <person name="Neiman D."/>
            <person name="Pearson M."/>
            <person name="Roberts A."/>
            <person name="Saif S."/>
            <person name="Shea T."/>
            <person name="Shenoy N."/>
            <person name="Sisk P."/>
            <person name="Stolte C."/>
            <person name="Sykes S."/>
            <person name="White J."/>
            <person name="Yandava C."/>
            <person name="Haas B."/>
            <person name="Nusbaum C."/>
            <person name="Birren B."/>
        </authorList>
    </citation>
    <scope>NUCLEOTIDE SEQUENCE</scope>
    <source>
        <strain evidence="14">ATCC 30864</strain>
    </source>
</reference>
<dbReference type="GO" id="GO:0006506">
    <property type="term" value="P:GPI anchor biosynthetic process"/>
    <property type="evidence" value="ECO:0007669"/>
    <property type="project" value="InterPro"/>
</dbReference>
<evidence type="ECO:0000313" key="14">
    <source>
        <dbReference type="Proteomes" id="UP000008743"/>
    </source>
</evidence>
<dbReference type="OrthoDB" id="9984693at2759"/>
<dbReference type="InterPro" id="IPR004843">
    <property type="entry name" value="Calcineurin-like_PHP"/>
</dbReference>
<evidence type="ECO:0000313" key="13">
    <source>
        <dbReference type="EMBL" id="KJE97219.1"/>
    </source>
</evidence>
<evidence type="ECO:0000256" key="1">
    <source>
        <dbReference type="ARBA" id="ARBA00001936"/>
    </source>
</evidence>
<dbReference type="Proteomes" id="UP000008743">
    <property type="component" value="Unassembled WGS sequence"/>
</dbReference>
<dbReference type="STRING" id="595528.A0A0D2X555"/>
<keyword evidence="8 11" id="KW-0472">Membrane</keyword>
<evidence type="ECO:0000256" key="2">
    <source>
        <dbReference type="ARBA" id="ARBA00004141"/>
    </source>
</evidence>
<evidence type="ECO:0000256" key="9">
    <source>
        <dbReference type="ARBA" id="ARBA00023211"/>
    </source>
</evidence>
<dbReference type="SUPFAM" id="SSF56300">
    <property type="entry name" value="Metallo-dependent phosphatases"/>
    <property type="match status" value="1"/>
</dbReference>
<feature type="domain" description="Calcineurin-like phosphoesterase" evidence="12">
    <location>
        <begin position="90"/>
        <end position="201"/>
    </location>
</feature>
<name>A0A0D2X555_CAPO3</name>
<feature type="transmembrane region" description="Helical" evidence="11">
    <location>
        <begin position="463"/>
        <end position="486"/>
    </location>
</feature>
<keyword evidence="4 11" id="KW-0812">Transmembrane</keyword>
<dbReference type="GO" id="GO:0046872">
    <property type="term" value="F:metal ion binding"/>
    <property type="evidence" value="ECO:0007669"/>
    <property type="project" value="UniProtKB-KW"/>
</dbReference>
<evidence type="ECO:0000256" key="5">
    <source>
        <dbReference type="ARBA" id="ARBA00022723"/>
    </source>
</evidence>
<dbReference type="eggNOG" id="KOG3662">
    <property type="taxonomic scope" value="Eukaryota"/>
</dbReference>
<gene>
    <name evidence="13" type="ORF">CAOG_007662</name>
</gene>
<dbReference type="Pfam" id="PF00149">
    <property type="entry name" value="Metallophos"/>
    <property type="match status" value="1"/>
</dbReference>
<proteinExistence type="inferred from homology"/>
<dbReference type="AlphaFoldDB" id="A0A0D2X555"/>
<comment type="similarity">
    <text evidence="3">Belongs to the metallophosphoesterase superfamily. MPPE1 family.</text>
</comment>
<dbReference type="InterPro" id="IPR033308">
    <property type="entry name" value="PGAP5/Cdc1/Ted1"/>
</dbReference>
<keyword evidence="7 11" id="KW-1133">Transmembrane helix</keyword>
<keyword evidence="6" id="KW-0378">Hydrolase</keyword>
<dbReference type="EMBL" id="KE346373">
    <property type="protein sequence ID" value="KJE97219.1"/>
    <property type="molecule type" value="Genomic_DNA"/>
</dbReference>
<comment type="subcellular location">
    <subcellularLocation>
        <location evidence="2">Membrane</location>
        <topology evidence="2">Multi-pass membrane protein</topology>
    </subcellularLocation>
</comment>
<dbReference type="RefSeq" id="XP_004343536.1">
    <property type="nucleotide sequence ID" value="XM_004343486.2"/>
</dbReference>
<keyword evidence="9" id="KW-0464">Manganese</keyword>
<dbReference type="PANTHER" id="PTHR13315">
    <property type="entry name" value="METALLO PHOSPHOESTERASE RELATED"/>
    <property type="match status" value="1"/>
</dbReference>
<dbReference type="OMA" id="IGFHYXF"/>
<dbReference type="Gene3D" id="3.60.21.10">
    <property type="match status" value="1"/>
</dbReference>
<sequence length="497" mass="55865">MVRQLQRAILVILVVVGVCLWMTEVVLFQQIGLYNAVIHNTDCTSWPTLGRVGMNTAQAHSALPEFNKIEPKTKTESESESASASEPHAIRLLVIADPHLIGHQRGHWLDRLRREFAMQQSFRAIAQLLPEDQRPHAVLLLGDIFDEGQWDTQENWDDDLRRFHRVFDMSSMRSPNRQPPLLKVVVGNHDVGFHYVMNQWLLERFAHAFGPATDSIMISSNSDRTTERQSIQLVTLNSIAMRQDGCTLCNATRSRISDIAQELTLQPDTTERPPVVLAMHFPLFRTSIADRIADRIADHIARGTKMERTADESNRQELPPTSVTCPVPQDRSGVLQLHRSGRVARRQVSSHEVVTLPDLLPLVNLSEEQLAEMRSGEDRETISEEGTKLLLESLAPRLVFSAHAHEDCVFTHSDGTIEVSVGSFNRRNDPDARFLLATVSTDASSPVVASVVFCHIPHEDVVYVMYAIAVACVALVALYSGVSFVWQTVQSRRRKRA</sequence>
<dbReference type="GO" id="GO:0016020">
    <property type="term" value="C:membrane"/>
    <property type="evidence" value="ECO:0007669"/>
    <property type="project" value="UniProtKB-SubCell"/>
</dbReference>
<evidence type="ECO:0000256" key="6">
    <source>
        <dbReference type="ARBA" id="ARBA00022801"/>
    </source>
</evidence>
<evidence type="ECO:0000259" key="12">
    <source>
        <dbReference type="Pfam" id="PF00149"/>
    </source>
</evidence>
<accession>A0A0D2X555</accession>
<feature type="compositionally biased region" description="Basic and acidic residues" evidence="10">
    <location>
        <begin position="67"/>
        <end position="77"/>
    </location>
</feature>
<comment type="cofactor">
    <cofactor evidence="1">
        <name>Mn(2+)</name>
        <dbReference type="ChEBI" id="CHEBI:29035"/>
    </cofactor>
</comment>
<organism evidence="13 14">
    <name type="scientific">Capsaspora owczarzaki (strain ATCC 30864)</name>
    <dbReference type="NCBI Taxonomy" id="595528"/>
    <lineage>
        <taxon>Eukaryota</taxon>
        <taxon>Filasterea</taxon>
        <taxon>Capsaspora</taxon>
    </lineage>
</organism>
<evidence type="ECO:0000256" key="10">
    <source>
        <dbReference type="SAM" id="MobiDB-lite"/>
    </source>
</evidence>
<keyword evidence="14" id="KW-1185">Reference proteome</keyword>
<dbReference type="PhylomeDB" id="A0A0D2X555"/>
<evidence type="ECO:0000256" key="4">
    <source>
        <dbReference type="ARBA" id="ARBA00022692"/>
    </source>
</evidence>
<dbReference type="GO" id="GO:0016787">
    <property type="term" value="F:hydrolase activity"/>
    <property type="evidence" value="ECO:0007669"/>
    <property type="project" value="UniProtKB-KW"/>
</dbReference>
<keyword evidence="5" id="KW-0479">Metal-binding</keyword>
<dbReference type="PANTHER" id="PTHR13315:SF0">
    <property type="entry name" value="METALLOPHOSPHOESTERASE 1"/>
    <property type="match status" value="1"/>
</dbReference>
<feature type="region of interest" description="Disordered" evidence="10">
    <location>
        <begin position="66"/>
        <end position="85"/>
    </location>
</feature>